<dbReference type="InterPro" id="IPR020449">
    <property type="entry name" value="Tscrpt_reg_AraC-type_HTH"/>
</dbReference>
<sequence>MTVFSIRSQDLEAARRVEEFQAIAANICKLHITPADAQNYRSETVIGLLPGIIMADTVHSACTTDRTNQLAAETGDNILLHIPVSGGFSIRQDGGHDVECAPGQVYVDPNEVPGVAEFRSEQANVFYVSIPRSFLASATAGLNTALRDVTALTPQWRLFLNYARSLHEELPHLAPEDAMQCAAHVQDLALMALGATREAAELAAGRGVRAARLKAVKADIERLLTSPDLTPDLVAARQGVSPRYLRSLFESDGMSFRDYVASRRLLMAYRQLADPTYRTMTISQIAMQAGFGDLSWFNARFKSAFGATPSDVRARAFTG</sequence>
<evidence type="ECO:0000256" key="1">
    <source>
        <dbReference type="ARBA" id="ARBA00023015"/>
    </source>
</evidence>
<dbReference type="Pfam" id="PF12833">
    <property type="entry name" value="HTH_18"/>
    <property type="match status" value="1"/>
</dbReference>
<dbReference type="Pfam" id="PF14525">
    <property type="entry name" value="AraC_binding_2"/>
    <property type="match status" value="1"/>
</dbReference>
<dbReference type="GO" id="GO:0043565">
    <property type="term" value="F:sequence-specific DNA binding"/>
    <property type="evidence" value="ECO:0007669"/>
    <property type="project" value="InterPro"/>
</dbReference>
<name>A0A916RLB4_9HYPH</name>
<dbReference type="PROSITE" id="PS01124">
    <property type="entry name" value="HTH_ARAC_FAMILY_2"/>
    <property type="match status" value="1"/>
</dbReference>
<dbReference type="Proteomes" id="UP000596977">
    <property type="component" value="Unassembled WGS sequence"/>
</dbReference>
<dbReference type="SMART" id="SM00342">
    <property type="entry name" value="HTH_ARAC"/>
    <property type="match status" value="1"/>
</dbReference>
<dbReference type="InterPro" id="IPR018060">
    <property type="entry name" value="HTH_AraC"/>
</dbReference>
<keyword evidence="1" id="KW-0805">Transcription regulation</keyword>
<dbReference type="InterPro" id="IPR050204">
    <property type="entry name" value="AraC_XylS_family_regulators"/>
</dbReference>
<evidence type="ECO:0000313" key="5">
    <source>
        <dbReference type="EMBL" id="GGA60798.1"/>
    </source>
</evidence>
<dbReference type="OrthoDB" id="8004517at2"/>
<keyword evidence="6" id="KW-1185">Reference proteome</keyword>
<dbReference type="EMBL" id="BMKB01000007">
    <property type="protein sequence ID" value="GGA60798.1"/>
    <property type="molecule type" value="Genomic_DNA"/>
</dbReference>
<feature type="domain" description="HTH araC/xylS-type" evidence="4">
    <location>
        <begin position="214"/>
        <end position="315"/>
    </location>
</feature>
<proteinExistence type="predicted"/>
<comment type="caution">
    <text evidence="5">The sequence shown here is derived from an EMBL/GenBank/DDBJ whole genome shotgun (WGS) entry which is preliminary data.</text>
</comment>
<dbReference type="InterPro" id="IPR009057">
    <property type="entry name" value="Homeodomain-like_sf"/>
</dbReference>
<dbReference type="RefSeq" id="WP_127071563.1">
    <property type="nucleotide sequence ID" value="NZ_BMKB01000007.1"/>
</dbReference>
<reference evidence="5 6" key="1">
    <citation type="journal article" date="2014" name="Int. J. Syst. Evol. Microbiol.">
        <title>Complete genome sequence of Corynebacterium casei LMG S-19264T (=DSM 44701T), isolated from a smear-ripened cheese.</title>
        <authorList>
            <consortium name="US DOE Joint Genome Institute (JGI-PGF)"/>
            <person name="Walter F."/>
            <person name="Albersmeier A."/>
            <person name="Kalinowski J."/>
            <person name="Ruckert C."/>
        </authorList>
    </citation>
    <scope>NUCLEOTIDE SEQUENCE [LARGE SCALE GENOMIC DNA]</scope>
    <source>
        <strain evidence="5 6">CGMCC 1.15896</strain>
    </source>
</reference>
<evidence type="ECO:0000313" key="6">
    <source>
        <dbReference type="Proteomes" id="UP000596977"/>
    </source>
</evidence>
<dbReference type="PRINTS" id="PR00032">
    <property type="entry name" value="HTHARAC"/>
</dbReference>
<gene>
    <name evidence="5" type="ORF">GCM10011499_33810</name>
</gene>
<dbReference type="GO" id="GO:0003700">
    <property type="term" value="F:DNA-binding transcription factor activity"/>
    <property type="evidence" value="ECO:0007669"/>
    <property type="project" value="InterPro"/>
</dbReference>
<keyword evidence="2" id="KW-0238">DNA-binding</keyword>
<evidence type="ECO:0000256" key="3">
    <source>
        <dbReference type="ARBA" id="ARBA00023163"/>
    </source>
</evidence>
<dbReference type="PANTHER" id="PTHR46796">
    <property type="entry name" value="HTH-TYPE TRANSCRIPTIONAL ACTIVATOR RHAS-RELATED"/>
    <property type="match status" value="1"/>
</dbReference>
<dbReference type="SUPFAM" id="SSF46689">
    <property type="entry name" value="Homeodomain-like"/>
    <property type="match status" value="1"/>
</dbReference>
<evidence type="ECO:0000259" key="4">
    <source>
        <dbReference type="PROSITE" id="PS01124"/>
    </source>
</evidence>
<keyword evidence="3" id="KW-0804">Transcription</keyword>
<dbReference type="PANTHER" id="PTHR46796:SF6">
    <property type="entry name" value="ARAC SUBFAMILY"/>
    <property type="match status" value="1"/>
</dbReference>
<dbReference type="InterPro" id="IPR035418">
    <property type="entry name" value="AraC-bd_2"/>
</dbReference>
<protein>
    <submittedName>
        <fullName evidence="5">AraC family transcriptional regulator</fullName>
    </submittedName>
</protein>
<dbReference type="AlphaFoldDB" id="A0A916RLB4"/>
<evidence type="ECO:0000256" key="2">
    <source>
        <dbReference type="ARBA" id="ARBA00023125"/>
    </source>
</evidence>
<dbReference type="Gene3D" id="1.10.10.60">
    <property type="entry name" value="Homeodomain-like"/>
    <property type="match status" value="1"/>
</dbReference>
<accession>A0A916RLB4</accession>
<organism evidence="5 6">
    <name type="scientific">Pelagibacterium lentulum</name>
    <dbReference type="NCBI Taxonomy" id="2029865"/>
    <lineage>
        <taxon>Bacteria</taxon>
        <taxon>Pseudomonadati</taxon>
        <taxon>Pseudomonadota</taxon>
        <taxon>Alphaproteobacteria</taxon>
        <taxon>Hyphomicrobiales</taxon>
        <taxon>Devosiaceae</taxon>
        <taxon>Pelagibacterium</taxon>
    </lineage>
</organism>